<reference evidence="3" key="1">
    <citation type="submission" date="2016-10" db="EMBL/GenBank/DDBJ databases">
        <authorList>
            <person name="Varghese N."/>
            <person name="Submissions S."/>
        </authorList>
    </citation>
    <scope>NUCLEOTIDE SEQUENCE [LARGE SCALE GENOMIC DNA]</scope>
    <source>
        <strain evidence="3">CGMCC 1.6963</strain>
    </source>
</reference>
<dbReference type="AlphaFoldDB" id="A0A1H9V3T4"/>
<organism evidence="2 3">
    <name type="scientific">Pedococcus cremeus</name>
    <dbReference type="NCBI Taxonomy" id="587636"/>
    <lineage>
        <taxon>Bacteria</taxon>
        <taxon>Bacillati</taxon>
        <taxon>Actinomycetota</taxon>
        <taxon>Actinomycetes</taxon>
        <taxon>Micrococcales</taxon>
        <taxon>Intrasporangiaceae</taxon>
        <taxon>Pedococcus</taxon>
    </lineage>
</organism>
<evidence type="ECO:0000313" key="3">
    <source>
        <dbReference type="Proteomes" id="UP000199019"/>
    </source>
</evidence>
<gene>
    <name evidence="2" type="ORF">SAMN05216199_2263</name>
</gene>
<evidence type="ECO:0000256" key="1">
    <source>
        <dbReference type="SAM" id="MobiDB-lite"/>
    </source>
</evidence>
<sequence length="559" mass="59102">MSERPLEFDAADTATSYQHALLSLHAHAGTYGDKKPADVPGFTPRPPQDELALLAGASTEEVSVSSRLDLLYRLAEQGAADDPATRQGYEQLAASVLPGRDLELGQLLADLRTSAQERSSFAQTLSGTHFKHHETAFIGQQVCTVQTVRVNGIPSTWIYAEFETDADFRDLASWVDPHKWSSWGPSFFKKMDFVGEPDPAALATPPGDDHWHGVFHEQVQLLRRLNTLLRCAYWRQADRAVGMTYDLDLSLDGEIDVDRGYLLVTALDGHMKRVKALKVVGFTRPEWDALAQFVCPVWTDLVRQAVAGATTSTVTSPTQAPPSSSPLVDTFEAWVDFLGASASTYLRLFEGTSEKVRARGYSSADLLDDGRRYWSQLAKDWAKAWTHGMDTVNEVAEHGVDAGFTPPGVPHEVGRGAVSALTSPTTAEPPPTPPPAAAPAGAAGAMAGGTAGAPAGAGPTGPSPGAAMGQERSFVPVPTLTPSDAPTVSDLVSIEAGGAVLAATEVTVTVHTEAGGTPSVRLRTTNTTAPPGLYVGSLLGPAGVAGISVQLYVSRATGA</sequence>
<keyword evidence="3" id="KW-1185">Reference proteome</keyword>
<feature type="compositionally biased region" description="Pro residues" evidence="1">
    <location>
        <begin position="427"/>
        <end position="437"/>
    </location>
</feature>
<dbReference type="EMBL" id="FOHB01000003">
    <property type="protein sequence ID" value="SES15907.1"/>
    <property type="molecule type" value="Genomic_DNA"/>
</dbReference>
<dbReference type="RefSeq" id="WP_091758102.1">
    <property type="nucleotide sequence ID" value="NZ_FOHB01000003.1"/>
</dbReference>
<dbReference type="Proteomes" id="UP000199019">
    <property type="component" value="Unassembled WGS sequence"/>
</dbReference>
<dbReference type="OrthoDB" id="5172216at2"/>
<evidence type="ECO:0000313" key="2">
    <source>
        <dbReference type="EMBL" id="SES15907.1"/>
    </source>
</evidence>
<feature type="region of interest" description="Disordered" evidence="1">
    <location>
        <begin position="421"/>
        <end position="470"/>
    </location>
</feature>
<proteinExistence type="predicted"/>
<name>A0A1H9V3T4_9MICO</name>
<protein>
    <submittedName>
        <fullName evidence="2">Uncharacterized protein</fullName>
    </submittedName>
</protein>
<accession>A0A1H9V3T4</accession>
<dbReference type="STRING" id="587636.SAMN05216199_2263"/>